<keyword evidence="2" id="KW-0732">Signal</keyword>
<feature type="compositionally biased region" description="Polar residues" evidence="1">
    <location>
        <begin position="320"/>
        <end position="330"/>
    </location>
</feature>
<feature type="region of interest" description="Disordered" evidence="1">
    <location>
        <begin position="516"/>
        <end position="587"/>
    </location>
</feature>
<proteinExistence type="predicted"/>
<evidence type="ECO:0000256" key="2">
    <source>
        <dbReference type="SAM" id="SignalP"/>
    </source>
</evidence>
<feature type="compositionally biased region" description="Basic and acidic residues" evidence="1">
    <location>
        <begin position="414"/>
        <end position="423"/>
    </location>
</feature>
<dbReference type="EMBL" id="HBGH01003189">
    <property type="protein sequence ID" value="CAD9228034.1"/>
    <property type="molecule type" value="Transcribed_RNA"/>
</dbReference>
<gene>
    <name evidence="3" type="ORF">CCAE0312_LOCUS1721</name>
</gene>
<name>A0A7S1T8E8_9RHOD</name>
<feature type="compositionally biased region" description="Acidic residues" evidence="1">
    <location>
        <begin position="144"/>
        <end position="153"/>
    </location>
</feature>
<organism evidence="3">
    <name type="scientific">Compsopogon caeruleus</name>
    <dbReference type="NCBI Taxonomy" id="31354"/>
    <lineage>
        <taxon>Eukaryota</taxon>
        <taxon>Rhodophyta</taxon>
        <taxon>Compsopogonophyceae</taxon>
        <taxon>Compsopogonales</taxon>
        <taxon>Compsopogonaceae</taxon>
        <taxon>Compsopogon</taxon>
    </lineage>
</organism>
<feature type="region of interest" description="Disordered" evidence="1">
    <location>
        <begin position="396"/>
        <end position="463"/>
    </location>
</feature>
<feature type="region of interest" description="Disordered" evidence="1">
    <location>
        <begin position="126"/>
        <end position="165"/>
    </location>
</feature>
<feature type="region of interest" description="Disordered" evidence="1">
    <location>
        <begin position="91"/>
        <end position="114"/>
    </location>
</feature>
<feature type="region of interest" description="Disordered" evidence="1">
    <location>
        <begin position="313"/>
        <end position="332"/>
    </location>
</feature>
<feature type="compositionally biased region" description="Basic and acidic residues" evidence="1">
    <location>
        <begin position="155"/>
        <end position="165"/>
    </location>
</feature>
<protein>
    <submittedName>
        <fullName evidence="3">Uncharacterized protein</fullName>
    </submittedName>
</protein>
<dbReference type="AlphaFoldDB" id="A0A7S1T8E8"/>
<sequence>MGNNTIHFLWIIICIYAARISMASPVAAVTAGTDTDDQLHQETILQRAVRMESMDPILDLSRVRHLGRSIYNVASKALSAVRRAIEDEADPNHLPALSSSSQNVPSIESSVQPLKSDVEIRLDHVEGETERMPDHTVGTQPELPVDEGGDSEVNENPHNDGPQRTREPLHAAEVRETGNMGKDVYRSRQSDFIPWNAPSEESRNGFHPFTTSNWHIDQVKSREPGFESMEHDSLNQYQLPHPSHVNFARVSDASVVRQHRWSPVANDHERFYPVRPSRDETFVGSAELLAPPHRKVRPASSIDQSHPRLESAYHLDPSHENSNAFETPSSHDCGDCATHHGAYLNRHQVGHFFEGYVDVDSKPTILRGHMPLYWAGERGSPCREELSTAAPRYLPPWSGIPAPSRSANALPRGSKRDREDSSQEIHLGSYSRDPMVEREAGSAGLERSPELTHERFQSKEVPVTTSATILQSAPRSSQVLRRGLGSVDTKGEHLADVLPTRGDMEHTTAMLEEAGLPNIGLEGPQESLKEPRASPDIGRQSALDRTDVTVPDLEVDSLKGGSSVEDARTQLRENFDESSESPFSYLS</sequence>
<feature type="chain" id="PRO_5031479046" evidence="2">
    <location>
        <begin position="24"/>
        <end position="587"/>
    </location>
</feature>
<evidence type="ECO:0000313" key="3">
    <source>
        <dbReference type="EMBL" id="CAD9228034.1"/>
    </source>
</evidence>
<feature type="compositionally biased region" description="Basic and acidic residues" evidence="1">
    <location>
        <begin position="447"/>
        <end position="458"/>
    </location>
</feature>
<feature type="signal peptide" evidence="2">
    <location>
        <begin position="1"/>
        <end position="23"/>
    </location>
</feature>
<accession>A0A7S1T8E8</accession>
<reference evidence="3" key="1">
    <citation type="submission" date="2021-01" db="EMBL/GenBank/DDBJ databases">
        <authorList>
            <person name="Corre E."/>
            <person name="Pelletier E."/>
            <person name="Niang G."/>
            <person name="Scheremetjew M."/>
            <person name="Finn R."/>
            <person name="Kale V."/>
            <person name="Holt S."/>
            <person name="Cochrane G."/>
            <person name="Meng A."/>
            <person name="Brown T."/>
            <person name="Cohen L."/>
        </authorList>
    </citation>
    <scope>NUCLEOTIDE SEQUENCE</scope>
    <source>
        <strain evidence="3">SAG 36.94</strain>
    </source>
</reference>
<feature type="compositionally biased region" description="Polar residues" evidence="1">
    <location>
        <begin position="97"/>
        <end position="113"/>
    </location>
</feature>
<evidence type="ECO:0000256" key="1">
    <source>
        <dbReference type="SAM" id="MobiDB-lite"/>
    </source>
</evidence>
<feature type="compositionally biased region" description="Basic and acidic residues" evidence="1">
    <location>
        <begin position="565"/>
        <end position="575"/>
    </location>
</feature>